<feature type="non-terminal residue" evidence="3">
    <location>
        <position position="1"/>
    </location>
</feature>
<dbReference type="EMBL" id="JARKIE010000068">
    <property type="protein sequence ID" value="KAJ7689919.1"/>
    <property type="molecule type" value="Genomic_DNA"/>
</dbReference>
<dbReference type="GO" id="GO:0003676">
    <property type="term" value="F:nucleic acid binding"/>
    <property type="evidence" value="ECO:0007669"/>
    <property type="project" value="InterPro"/>
</dbReference>
<organism evidence="3 4">
    <name type="scientific">Mycena rosella</name>
    <name type="common">Pink bonnet</name>
    <name type="synonym">Agaricus rosellus</name>
    <dbReference type="NCBI Taxonomy" id="1033263"/>
    <lineage>
        <taxon>Eukaryota</taxon>
        <taxon>Fungi</taxon>
        <taxon>Dikarya</taxon>
        <taxon>Basidiomycota</taxon>
        <taxon>Agaricomycotina</taxon>
        <taxon>Agaricomycetes</taxon>
        <taxon>Agaricomycetidae</taxon>
        <taxon>Agaricales</taxon>
        <taxon>Marasmiineae</taxon>
        <taxon>Mycenaceae</taxon>
        <taxon>Mycena</taxon>
    </lineage>
</organism>
<dbReference type="PROSITE" id="PS50879">
    <property type="entry name" value="RNASE_H_1"/>
    <property type="match status" value="1"/>
</dbReference>
<name>A0AAD7GGM2_MYCRO</name>
<dbReference type="Proteomes" id="UP001221757">
    <property type="component" value="Unassembled WGS sequence"/>
</dbReference>
<evidence type="ECO:0000313" key="3">
    <source>
        <dbReference type="EMBL" id="KAJ7689919.1"/>
    </source>
</evidence>
<evidence type="ECO:0000259" key="2">
    <source>
        <dbReference type="PROSITE" id="PS50879"/>
    </source>
</evidence>
<feature type="region of interest" description="Disordered" evidence="1">
    <location>
        <begin position="138"/>
        <end position="161"/>
    </location>
</feature>
<evidence type="ECO:0000313" key="4">
    <source>
        <dbReference type="Proteomes" id="UP001221757"/>
    </source>
</evidence>
<gene>
    <name evidence="3" type="ORF">B0H17DRAFT_890138</name>
</gene>
<evidence type="ECO:0000256" key="1">
    <source>
        <dbReference type="SAM" id="MobiDB-lite"/>
    </source>
</evidence>
<dbReference type="SUPFAM" id="SSF53098">
    <property type="entry name" value="Ribonuclease H-like"/>
    <property type="match status" value="1"/>
</dbReference>
<feature type="non-terminal residue" evidence="3">
    <location>
        <position position="261"/>
    </location>
</feature>
<feature type="domain" description="RNase H type-1" evidence="2">
    <location>
        <begin position="206"/>
        <end position="261"/>
    </location>
</feature>
<dbReference type="GO" id="GO:0004523">
    <property type="term" value="F:RNA-DNA hybrid ribonuclease activity"/>
    <property type="evidence" value="ECO:0007669"/>
    <property type="project" value="InterPro"/>
</dbReference>
<dbReference type="Gene3D" id="3.30.420.10">
    <property type="entry name" value="Ribonuclease H-like superfamily/Ribonuclease H"/>
    <property type="match status" value="1"/>
</dbReference>
<dbReference type="InterPro" id="IPR002156">
    <property type="entry name" value="RNaseH_domain"/>
</dbReference>
<dbReference type="InterPro" id="IPR036397">
    <property type="entry name" value="RNaseH_sf"/>
</dbReference>
<dbReference type="InterPro" id="IPR012337">
    <property type="entry name" value="RNaseH-like_sf"/>
</dbReference>
<reference evidence="3" key="1">
    <citation type="submission" date="2023-03" db="EMBL/GenBank/DDBJ databases">
        <title>Massive genome expansion in bonnet fungi (Mycena s.s.) driven by repeated elements and novel gene families across ecological guilds.</title>
        <authorList>
            <consortium name="Lawrence Berkeley National Laboratory"/>
            <person name="Harder C.B."/>
            <person name="Miyauchi S."/>
            <person name="Viragh M."/>
            <person name="Kuo A."/>
            <person name="Thoen E."/>
            <person name="Andreopoulos B."/>
            <person name="Lu D."/>
            <person name="Skrede I."/>
            <person name="Drula E."/>
            <person name="Henrissat B."/>
            <person name="Morin E."/>
            <person name="Kohler A."/>
            <person name="Barry K."/>
            <person name="LaButti K."/>
            <person name="Morin E."/>
            <person name="Salamov A."/>
            <person name="Lipzen A."/>
            <person name="Mereny Z."/>
            <person name="Hegedus B."/>
            <person name="Baldrian P."/>
            <person name="Stursova M."/>
            <person name="Weitz H."/>
            <person name="Taylor A."/>
            <person name="Grigoriev I.V."/>
            <person name="Nagy L.G."/>
            <person name="Martin F."/>
            <person name="Kauserud H."/>
        </authorList>
    </citation>
    <scope>NUCLEOTIDE SEQUENCE</scope>
    <source>
        <strain evidence="3">CBHHK067</strain>
    </source>
</reference>
<dbReference type="AlphaFoldDB" id="A0AAD7GGM2"/>
<protein>
    <recommendedName>
        <fullName evidence="2">RNase H type-1 domain-containing protein</fullName>
    </recommendedName>
</protein>
<proteinExistence type="predicted"/>
<sequence>VRMNMYLQSWSPKVSAASVGKDISDMMKVGRKYGLEMDAIAVSREIQGAMSIWYHRKSYGTRSLYNQGIEVVKCLQENHKIRLVRDAVLIQMRNTRSGNSPVRSCRCATCSVTKAITGCKHPHECFRRARALLDMLEEKWDPREPQPEDYEEDPGPRDELEPETEVFDARVTTHGTIADTFRIFTTNATRNLRDVAPDTRPAPDPLGEPIVIFTDGSATNNGGENARAGAGIFFGEGDPRNKAIRIPQEMNPSNNVGEIVA</sequence>
<comment type="caution">
    <text evidence="3">The sequence shown here is derived from an EMBL/GenBank/DDBJ whole genome shotgun (WGS) entry which is preliminary data.</text>
</comment>
<keyword evidence="4" id="KW-1185">Reference proteome</keyword>
<accession>A0AAD7GGM2</accession>